<protein>
    <submittedName>
        <fullName evidence="1">Uncharacterized protein</fullName>
    </submittedName>
</protein>
<keyword evidence="2" id="KW-1185">Reference proteome</keyword>
<evidence type="ECO:0000313" key="1">
    <source>
        <dbReference type="EMBL" id="PKI60822.1"/>
    </source>
</evidence>
<gene>
    <name evidence="1" type="ORF">CRG98_018811</name>
</gene>
<proteinExistence type="predicted"/>
<evidence type="ECO:0000313" key="2">
    <source>
        <dbReference type="Proteomes" id="UP000233551"/>
    </source>
</evidence>
<dbReference type="EMBL" id="PGOL01001108">
    <property type="protein sequence ID" value="PKI60822.1"/>
    <property type="molecule type" value="Genomic_DNA"/>
</dbReference>
<comment type="caution">
    <text evidence="1">The sequence shown here is derived from an EMBL/GenBank/DDBJ whole genome shotgun (WGS) entry which is preliminary data.</text>
</comment>
<dbReference type="Proteomes" id="UP000233551">
    <property type="component" value="Unassembled WGS sequence"/>
</dbReference>
<organism evidence="1 2">
    <name type="scientific">Punica granatum</name>
    <name type="common">Pomegranate</name>
    <dbReference type="NCBI Taxonomy" id="22663"/>
    <lineage>
        <taxon>Eukaryota</taxon>
        <taxon>Viridiplantae</taxon>
        <taxon>Streptophyta</taxon>
        <taxon>Embryophyta</taxon>
        <taxon>Tracheophyta</taxon>
        <taxon>Spermatophyta</taxon>
        <taxon>Magnoliopsida</taxon>
        <taxon>eudicotyledons</taxon>
        <taxon>Gunneridae</taxon>
        <taxon>Pentapetalae</taxon>
        <taxon>rosids</taxon>
        <taxon>malvids</taxon>
        <taxon>Myrtales</taxon>
        <taxon>Lythraceae</taxon>
        <taxon>Punica</taxon>
    </lineage>
</organism>
<accession>A0A2I0JX37</accession>
<sequence>MAQGSRARGRSQGIDGCGRWSRALAEEASKGRKLREERVEGSRVADKRSMARGLGRGLKGRGLWSRLPLHLESEC</sequence>
<name>A0A2I0JX37_PUNGR</name>
<reference evidence="1 2" key="1">
    <citation type="submission" date="2017-11" db="EMBL/GenBank/DDBJ databases">
        <title>De-novo sequencing of pomegranate (Punica granatum L.) genome.</title>
        <authorList>
            <person name="Akparov Z."/>
            <person name="Amiraslanov A."/>
            <person name="Hajiyeva S."/>
            <person name="Abbasov M."/>
            <person name="Kaur K."/>
            <person name="Hamwieh A."/>
            <person name="Solovyev V."/>
            <person name="Salamov A."/>
            <person name="Braich B."/>
            <person name="Kosarev P."/>
            <person name="Mahmoud A."/>
            <person name="Hajiyev E."/>
            <person name="Babayeva S."/>
            <person name="Izzatullayeva V."/>
            <person name="Mammadov A."/>
            <person name="Mammadov A."/>
            <person name="Sharifova S."/>
            <person name="Ojaghi J."/>
            <person name="Eynullazada K."/>
            <person name="Bayramov B."/>
            <person name="Abdulazimova A."/>
            <person name="Shahmuradov I."/>
        </authorList>
    </citation>
    <scope>NUCLEOTIDE SEQUENCE [LARGE SCALE GENOMIC DNA]</scope>
    <source>
        <strain evidence="2">cv. AG2017</strain>
        <tissue evidence="1">Leaf</tissue>
    </source>
</reference>
<dbReference type="AlphaFoldDB" id="A0A2I0JX37"/>